<dbReference type="Proteomes" id="UP001651158">
    <property type="component" value="Unassembled WGS sequence"/>
</dbReference>
<dbReference type="PANTHER" id="PTHR38696">
    <property type="entry name" value="MEDIATOR OF RNA POLYMERASE II TRANSCRIPTION SUBUNIT 13"/>
    <property type="match status" value="1"/>
</dbReference>
<sequence length="763" mass="87311">MASDVKCPCRLKKRHQKWRISGAATRCSLRTLHLRVQEPKDSANDSEVSEERSPSNQFATAFSVGEGEKGVHRQVTYHHERHCNAPEKQHASGDGQLHPTLRNTVFRVPMEPFTLSPIHQSAEVAETAYQFAMMMVAYLYSMDYKMVSSGHFVRGTEASTCLFRSQMDSQQADDVNKQMKNCQIRRPRTPKVLTPRRSRVLDFNIAKHMLVVGLEGWNRLYCINFARKLVSQLVEELQKLWPQEITFRRIGDTSTSEGTNRRLGSSEVPESEKPDSFLIEFEGHPWDSYKEYSDLTPYLILALLDVLNCAGFIFECRANIRGLLDTLFFIKPEAPTTVKKNTARICFSLCHQNTFRVYGGTTAFSTWLSQLLQQLWISGVASEKQISFVQPDHQHGMEGEPMNSADELHFTEVKLNGTPFCIPEWNKDNLLAAQYMIGRFIGVLSLIGWQLSTFMNIYSSPYDKGLLVFEKELDTDEEEKLLDLEMIELRDMRKSDSPEDVKTLDLLLPLCFTSYDIDRLCMMGGSRQFLEVFNNHFLRLFDTSTCTYSLLTPRRHQKGYAEGKSEETVLPSSETAGSDRWIVSRVPYQPELLQKVYLSAGHTFLCLLSPLDDHLALTAVAELDPINYLEYVTNYQMWAASSCWPPKMFHKTSMRAKKFFHWSQIPLAVLCWVNEFINSAAFCETVEVADPEKSNDQDDIVEVAPTPEPLLQVPLIRQSYRNALITCLDCASTVRNAPPVWIYLIRANKQRLIVANKEITLMQ</sequence>
<evidence type="ECO:0000256" key="1">
    <source>
        <dbReference type="SAM" id="MobiDB-lite"/>
    </source>
</evidence>
<protein>
    <submittedName>
        <fullName evidence="2">Uncharacterized protein</fullName>
    </submittedName>
</protein>
<keyword evidence="3" id="KW-1185">Reference proteome</keyword>
<organism evidence="2 3">
    <name type="scientific">Taenia crassiceps</name>
    <dbReference type="NCBI Taxonomy" id="6207"/>
    <lineage>
        <taxon>Eukaryota</taxon>
        <taxon>Metazoa</taxon>
        <taxon>Spiralia</taxon>
        <taxon>Lophotrochozoa</taxon>
        <taxon>Platyhelminthes</taxon>
        <taxon>Cestoda</taxon>
        <taxon>Eucestoda</taxon>
        <taxon>Cyclophyllidea</taxon>
        <taxon>Taeniidae</taxon>
        <taxon>Taenia</taxon>
    </lineage>
</organism>
<gene>
    <name evidence="2" type="ORF">TcWFU_004545</name>
</gene>
<reference evidence="2 3" key="1">
    <citation type="journal article" date="2022" name="Front. Cell. Infect. Microbiol.">
        <title>The Genomes of Two Strains of Taenia crassiceps the Animal Model for the Study of Human Cysticercosis.</title>
        <authorList>
            <person name="Bobes R.J."/>
            <person name="Estrada K."/>
            <person name="Rios-Valencia D.G."/>
            <person name="Calderon-Gallegos A."/>
            <person name="de la Torre P."/>
            <person name="Carrero J.C."/>
            <person name="Sanchez-Flores A."/>
            <person name="Laclette J.P."/>
        </authorList>
    </citation>
    <scope>NUCLEOTIDE SEQUENCE [LARGE SCALE GENOMIC DNA]</scope>
    <source>
        <strain evidence="2">WFUcys</strain>
    </source>
</reference>
<evidence type="ECO:0000313" key="2">
    <source>
        <dbReference type="EMBL" id="KAL5104456.1"/>
    </source>
</evidence>
<proteinExistence type="predicted"/>
<feature type="compositionally biased region" description="Basic and acidic residues" evidence="1">
    <location>
        <begin position="38"/>
        <end position="53"/>
    </location>
</feature>
<evidence type="ECO:0000313" key="3">
    <source>
        <dbReference type="Proteomes" id="UP001651158"/>
    </source>
</evidence>
<feature type="region of interest" description="Disordered" evidence="1">
    <location>
        <begin position="38"/>
        <end position="58"/>
    </location>
</feature>
<dbReference type="PANTHER" id="PTHR38696:SF1">
    <property type="entry name" value="MEDIATOR OF RNA POLYMERASE II TRANSCRIPTION SUBUNIT 13"/>
    <property type="match status" value="1"/>
</dbReference>
<comment type="caution">
    <text evidence="2">The sequence shown here is derived from an EMBL/GenBank/DDBJ whole genome shotgun (WGS) entry which is preliminary data.</text>
</comment>
<name>A0ABR4Q4D7_9CEST</name>
<dbReference type="EMBL" id="JAKROA010000012">
    <property type="protein sequence ID" value="KAL5104456.1"/>
    <property type="molecule type" value="Genomic_DNA"/>
</dbReference>
<accession>A0ABR4Q4D7</accession>